<name>A0ABD3R587_9STRA</name>
<dbReference type="Proteomes" id="UP001516023">
    <property type="component" value="Unassembled WGS sequence"/>
</dbReference>
<sequence length="306" mass="34286">MKSRPSLFLSTIIVSWLAIPGTSFHGPASFTNLHKSTSIPPSNAASSSRPVVTTNYDCTNDNNVNIYRSRRELIRKIPLLLPLSMAILIHPTQVNAASSDLFKPNPLTNPVLEKIRIWNQDEVDNLQYNGELATASNGPTPFDSYVQLLQPILAVERDILTLDQLLLVLLREDPNDSVTTTTLQKMDNILSQPNLDKRNFKKAFNAFADNIYYSDPDRANLYLGGGATPGATQSLAYLLRNEVLTNIEDMRAEVQYWRREVERGDDVGVEWNDLYGFVKMAKEGMGRYLDLVPPRELEAARAKFGG</sequence>
<reference evidence="2 3" key="1">
    <citation type="journal article" date="2020" name="G3 (Bethesda)">
        <title>Improved Reference Genome for Cyclotella cryptica CCMP332, a Model for Cell Wall Morphogenesis, Salinity Adaptation, and Lipid Production in Diatoms (Bacillariophyta).</title>
        <authorList>
            <person name="Roberts W.R."/>
            <person name="Downey K.M."/>
            <person name="Ruck E.C."/>
            <person name="Traller J.C."/>
            <person name="Alverson A.J."/>
        </authorList>
    </citation>
    <scope>NUCLEOTIDE SEQUENCE [LARGE SCALE GENOMIC DNA]</scope>
    <source>
        <strain evidence="2 3">CCMP332</strain>
    </source>
</reference>
<gene>
    <name evidence="2" type="ORF">HJC23_005965</name>
</gene>
<organism evidence="2 3">
    <name type="scientific">Cyclotella cryptica</name>
    <dbReference type="NCBI Taxonomy" id="29204"/>
    <lineage>
        <taxon>Eukaryota</taxon>
        <taxon>Sar</taxon>
        <taxon>Stramenopiles</taxon>
        <taxon>Ochrophyta</taxon>
        <taxon>Bacillariophyta</taxon>
        <taxon>Coscinodiscophyceae</taxon>
        <taxon>Thalassiosirophycidae</taxon>
        <taxon>Stephanodiscales</taxon>
        <taxon>Stephanodiscaceae</taxon>
        <taxon>Cyclotella</taxon>
    </lineage>
</organism>
<protein>
    <submittedName>
        <fullName evidence="2">Uncharacterized protein</fullName>
    </submittedName>
</protein>
<evidence type="ECO:0000313" key="2">
    <source>
        <dbReference type="EMBL" id="KAL3805721.1"/>
    </source>
</evidence>
<dbReference type="EMBL" id="JABMIG020000002">
    <property type="protein sequence ID" value="KAL3805721.1"/>
    <property type="molecule type" value="Genomic_DNA"/>
</dbReference>
<feature type="signal peptide" evidence="1">
    <location>
        <begin position="1"/>
        <end position="23"/>
    </location>
</feature>
<accession>A0ABD3R587</accession>
<comment type="caution">
    <text evidence="2">The sequence shown here is derived from an EMBL/GenBank/DDBJ whole genome shotgun (WGS) entry which is preliminary data.</text>
</comment>
<evidence type="ECO:0000256" key="1">
    <source>
        <dbReference type="SAM" id="SignalP"/>
    </source>
</evidence>
<proteinExistence type="predicted"/>
<keyword evidence="3" id="KW-1185">Reference proteome</keyword>
<feature type="chain" id="PRO_5044799280" evidence="1">
    <location>
        <begin position="24"/>
        <end position="306"/>
    </location>
</feature>
<keyword evidence="1" id="KW-0732">Signal</keyword>
<evidence type="ECO:0000313" key="3">
    <source>
        <dbReference type="Proteomes" id="UP001516023"/>
    </source>
</evidence>
<dbReference type="AlphaFoldDB" id="A0ABD3R587"/>